<evidence type="ECO:0000313" key="2">
    <source>
        <dbReference type="Proteomes" id="UP001157440"/>
    </source>
</evidence>
<protein>
    <submittedName>
        <fullName evidence="1">Uncharacterized protein</fullName>
    </submittedName>
</protein>
<name>A0AA37TM28_9HYPH</name>
<proteinExistence type="predicted"/>
<organism evidence="1 2">
    <name type="scientific">Methylobacterium tardum</name>
    <dbReference type="NCBI Taxonomy" id="374432"/>
    <lineage>
        <taxon>Bacteria</taxon>
        <taxon>Pseudomonadati</taxon>
        <taxon>Pseudomonadota</taxon>
        <taxon>Alphaproteobacteria</taxon>
        <taxon>Hyphomicrobiales</taxon>
        <taxon>Methylobacteriaceae</taxon>
        <taxon>Methylobacterium</taxon>
    </lineage>
</organism>
<keyword evidence="2" id="KW-1185">Reference proteome</keyword>
<sequence>MSFLTRIFGAEKPTSVRVAAALADAEAELRDVPARIARARATLELVADMTDEQHAEADDELAAAMRSEARLTAQIKQLVAVREQAEKSEAAAALSARANAAQRRVDEEGPKLLADYEKHAARLAKVAAALREIAVEVDGTNYTIGAASRDDPALKRPSRVVGIGERFLTEPDAVEPDRVVEEEQWGYLDENGRWRLIGVFGERNGGRFTSIAGAQKRTKRTIIPGQTRPGRKGFSPHEGLRLPTARLGADAFWPRKQ</sequence>
<accession>A0AA37TM28</accession>
<dbReference type="AlphaFoldDB" id="A0AA37TM28"/>
<evidence type="ECO:0000313" key="1">
    <source>
        <dbReference type="EMBL" id="GLS72332.1"/>
    </source>
</evidence>
<reference evidence="2" key="1">
    <citation type="journal article" date="2019" name="Int. J. Syst. Evol. Microbiol.">
        <title>The Global Catalogue of Microorganisms (GCM) 10K type strain sequencing project: providing services to taxonomists for standard genome sequencing and annotation.</title>
        <authorList>
            <consortium name="The Broad Institute Genomics Platform"/>
            <consortium name="The Broad Institute Genome Sequencing Center for Infectious Disease"/>
            <person name="Wu L."/>
            <person name="Ma J."/>
        </authorList>
    </citation>
    <scope>NUCLEOTIDE SEQUENCE [LARGE SCALE GENOMIC DNA]</scope>
    <source>
        <strain evidence="2">NBRC 103632</strain>
    </source>
</reference>
<comment type="caution">
    <text evidence="1">The sequence shown here is derived from an EMBL/GenBank/DDBJ whole genome shotgun (WGS) entry which is preliminary data.</text>
</comment>
<gene>
    <name evidence="1" type="ORF">GCM10007890_43450</name>
</gene>
<dbReference type="EMBL" id="BSPL01000020">
    <property type="protein sequence ID" value="GLS72332.1"/>
    <property type="molecule type" value="Genomic_DNA"/>
</dbReference>
<dbReference type="RefSeq" id="WP_238198379.1">
    <property type="nucleotide sequence ID" value="NZ_BPQZ01000024.1"/>
</dbReference>
<dbReference type="Proteomes" id="UP001157440">
    <property type="component" value="Unassembled WGS sequence"/>
</dbReference>